<keyword evidence="5" id="KW-1185">Reference proteome</keyword>
<feature type="transmembrane region" description="Helical" evidence="1">
    <location>
        <begin position="84"/>
        <end position="106"/>
    </location>
</feature>
<protein>
    <recommendedName>
        <fullName evidence="6">Amino acid permease</fullName>
    </recommendedName>
</protein>
<keyword evidence="1" id="KW-1133">Transmembrane helix</keyword>
<sequence>MNVKKLLLYAAVLLLQFFGIKWIATYPEAVERYYSTGLFEYISVLFRYLFGWIPFSFGDVMYTAIIIYAIIALVKLIKNRFKTLGIFCTKALLFANLIYFAFHFLWGFNYYRLPLHKALNIENEYTTEELISLTQRLIKEANALHETLQPTDSLPVEFQQNLEEIFDKTPDGYAIVEDNFPELEYHPKSIKNSLYRYPLSYMGFGGYLNPITLESQVNGLLPAHRWPLVSCHEEAHQLGFAKENEANFIAVMATTNNPDPYFKYSGYIFALRYCLNDVYARNPAAGELLTNKIRPGILANYRQSRDFWIAYQNPLEPLLAKFYGGFLKANNQPAGMQSYSYVVALLVNYFKSRPQLP</sequence>
<feature type="transmembrane region" description="Helical" evidence="1">
    <location>
        <begin position="60"/>
        <end position="77"/>
    </location>
</feature>
<dbReference type="AlphaFoldDB" id="A0A1M5T1Z1"/>
<gene>
    <name evidence="2" type="ORF">DSM01_2249</name>
    <name evidence="3" type="ORF">SAMN04487999_0226</name>
</gene>
<evidence type="ECO:0008006" key="6">
    <source>
        <dbReference type="Google" id="ProtNLM"/>
    </source>
</evidence>
<dbReference type="EMBL" id="FQXT01000001">
    <property type="protein sequence ID" value="SHH44801.1"/>
    <property type="molecule type" value="Genomic_DNA"/>
</dbReference>
<keyword evidence="1" id="KW-0472">Membrane</keyword>
<evidence type="ECO:0000313" key="2">
    <source>
        <dbReference type="EMBL" id="RXG28788.1"/>
    </source>
</evidence>
<dbReference type="Pfam" id="PF12725">
    <property type="entry name" value="DUF3810"/>
    <property type="match status" value="1"/>
</dbReference>
<dbReference type="Proteomes" id="UP000184240">
    <property type="component" value="Unassembled WGS sequence"/>
</dbReference>
<dbReference type="STRING" id="573501.SAMN04487999_0226"/>
<proteinExistence type="predicted"/>
<keyword evidence="1" id="KW-0812">Transmembrane</keyword>
<dbReference type="EMBL" id="QOVN01000004">
    <property type="protein sequence ID" value="RXG28788.1"/>
    <property type="molecule type" value="Genomic_DNA"/>
</dbReference>
<reference evidence="3" key="1">
    <citation type="submission" date="2016-11" db="EMBL/GenBank/DDBJ databases">
        <authorList>
            <person name="Jaros S."/>
            <person name="Januszkiewicz K."/>
            <person name="Wedrychowicz H."/>
        </authorList>
    </citation>
    <scope>NUCLEOTIDE SEQUENCE [LARGE SCALE GENOMIC DNA]</scope>
    <source>
        <strain evidence="3">DSM 19859</strain>
    </source>
</reference>
<reference evidence="2 5" key="3">
    <citation type="submission" date="2018-07" db="EMBL/GenBank/DDBJ databases">
        <title>Leeuwenhoekiella genomics.</title>
        <authorList>
            <person name="Tahon G."/>
            <person name="Willems A."/>
        </authorList>
    </citation>
    <scope>NUCLEOTIDE SEQUENCE [LARGE SCALE GENOMIC DNA]</scope>
    <source>
        <strain evidence="2 5">LMG 24856</strain>
    </source>
</reference>
<evidence type="ECO:0000313" key="4">
    <source>
        <dbReference type="Proteomes" id="UP000184240"/>
    </source>
</evidence>
<feature type="transmembrane region" description="Helical" evidence="1">
    <location>
        <begin position="6"/>
        <end position="24"/>
    </location>
</feature>
<organism evidence="3 4">
    <name type="scientific">Leeuwenhoekiella palythoae</name>
    <dbReference type="NCBI Taxonomy" id="573501"/>
    <lineage>
        <taxon>Bacteria</taxon>
        <taxon>Pseudomonadati</taxon>
        <taxon>Bacteroidota</taxon>
        <taxon>Flavobacteriia</taxon>
        <taxon>Flavobacteriales</taxon>
        <taxon>Flavobacteriaceae</taxon>
        <taxon>Leeuwenhoekiella</taxon>
    </lineage>
</organism>
<dbReference type="InterPro" id="IPR024294">
    <property type="entry name" value="DUF3810"/>
</dbReference>
<accession>A0A1M5T1Z1</accession>
<dbReference type="OrthoDB" id="1048788at2"/>
<evidence type="ECO:0000313" key="5">
    <source>
        <dbReference type="Proteomes" id="UP000290037"/>
    </source>
</evidence>
<dbReference type="Proteomes" id="UP000290037">
    <property type="component" value="Unassembled WGS sequence"/>
</dbReference>
<dbReference type="RefSeq" id="WP_072979468.1">
    <property type="nucleotide sequence ID" value="NZ_FQXT01000001.1"/>
</dbReference>
<evidence type="ECO:0000313" key="3">
    <source>
        <dbReference type="EMBL" id="SHH44801.1"/>
    </source>
</evidence>
<name>A0A1M5T1Z1_9FLAO</name>
<evidence type="ECO:0000256" key="1">
    <source>
        <dbReference type="SAM" id="Phobius"/>
    </source>
</evidence>
<reference evidence="4" key="2">
    <citation type="submission" date="2016-11" db="EMBL/GenBank/DDBJ databases">
        <authorList>
            <person name="Varghese N."/>
            <person name="Submissions S."/>
        </authorList>
    </citation>
    <scope>NUCLEOTIDE SEQUENCE [LARGE SCALE GENOMIC DNA]</scope>
    <source>
        <strain evidence="4">DSM 19859</strain>
    </source>
</reference>